<dbReference type="EMBL" id="JAVDYB010000001">
    <property type="protein sequence ID" value="MDR7275939.1"/>
    <property type="molecule type" value="Genomic_DNA"/>
</dbReference>
<feature type="domain" description="HTH araC/xylS-type" evidence="4">
    <location>
        <begin position="211"/>
        <end position="312"/>
    </location>
</feature>
<evidence type="ECO:0000256" key="2">
    <source>
        <dbReference type="ARBA" id="ARBA00023125"/>
    </source>
</evidence>
<keyword evidence="3" id="KW-0804">Transcription</keyword>
<evidence type="ECO:0000256" key="1">
    <source>
        <dbReference type="ARBA" id="ARBA00023015"/>
    </source>
</evidence>
<accession>A0AAE4CAL4</accession>
<dbReference type="PANTHER" id="PTHR46796">
    <property type="entry name" value="HTH-TYPE TRANSCRIPTIONAL ACTIVATOR RHAS-RELATED"/>
    <property type="match status" value="1"/>
</dbReference>
<dbReference type="InterPro" id="IPR018060">
    <property type="entry name" value="HTH_AraC"/>
</dbReference>
<comment type="caution">
    <text evidence="5">The sequence shown here is derived from an EMBL/GenBank/DDBJ whole genome shotgun (WGS) entry which is preliminary data.</text>
</comment>
<dbReference type="SUPFAM" id="SSF46689">
    <property type="entry name" value="Homeodomain-like"/>
    <property type="match status" value="2"/>
</dbReference>
<dbReference type="InterPro" id="IPR009057">
    <property type="entry name" value="Homeodomain-like_sf"/>
</dbReference>
<dbReference type="AlphaFoldDB" id="A0AAE4CAL4"/>
<dbReference type="InterPro" id="IPR050204">
    <property type="entry name" value="AraC_XylS_family_regulators"/>
</dbReference>
<organism evidence="5 6">
    <name type="scientific">Catenuloplanes atrovinosus</name>
    <dbReference type="NCBI Taxonomy" id="137266"/>
    <lineage>
        <taxon>Bacteria</taxon>
        <taxon>Bacillati</taxon>
        <taxon>Actinomycetota</taxon>
        <taxon>Actinomycetes</taxon>
        <taxon>Micromonosporales</taxon>
        <taxon>Micromonosporaceae</taxon>
        <taxon>Catenuloplanes</taxon>
    </lineage>
</organism>
<dbReference type="Proteomes" id="UP001183643">
    <property type="component" value="Unassembled WGS sequence"/>
</dbReference>
<dbReference type="SMART" id="SM00342">
    <property type="entry name" value="HTH_ARAC"/>
    <property type="match status" value="1"/>
</dbReference>
<dbReference type="GO" id="GO:0003700">
    <property type="term" value="F:DNA-binding transcription factor activity"/>
    <property type="evidence" value="ECO:0007669"/>
    <property type="project" value="InterPro"/>
</dbReference>
<dbReference type="Gene3D" id="1.10.10.60">
    <property type="entry name" value="Homeodomain-like"/>
    <property type="match status" value="1"/>
</dbReference>
<sequence>MPTIFDSDDPDAAYHAITAMYRTSRISAIGRRHRVRIAQDVIGDAAELHRIVFPMRFNATAPPLRTLVVGRVRSGAITYRDSGRADHYGAGDVYLLGAPAQEYDTAVHTVDAEFARIGTGLINQLAEAAPDRAGSPVRFTGYRPVTHTGALLWTQTYDFARHNAATAATEPLLADAVSRLLAATALTVFPSTALHDPTIEDRHDAHPAAVRRAIAYIESDAHREIGLADIATAAHVTIRAVQLGFRRHLGTTPTAYLRRVRLAHAHHDLTVSTPGTTTVAAIAARWGFASPGRFTAHYRAAYGRTPSQTLHRG</sequence>
<protein>
    <submittedName>
        <fullName evidence="5">AraC-like DNA-binding protein</fullName>
    </submittedName>
</protein>
<dbReference type="PANTHER" id="PTHR46796:SF12">
    <property type="entry name" value="HTH-TYPE DNA-BINDING TRANSCRIPTIONAL ACTIVATOR EUTR"/>
    <property type="match status" value="1"/>
</dbReference>
<evidence type="ECO:0000259" key="4">
    <source>
        <dbReference type="PROSITE" id="PS01124"/>
    </source>
</evidence>
<evidence type="ECO:0000313" key="5">
    <source>
        <dbReference type="EMBL" id="MDR7275939.1"/>
    </source>
</evidence>
<evidence type="ECO:0000313" key="6">
    <source>
        <dbReference type="Proteomes" id="UP001183643"/>
    </source>
</evidence>
<reference evidence="5" key="1">
    <citation type="submission" date="2023-07" db="EMBL/GenBank/DDBJ databases">
        <title>Sequencing the genomes of 1000 actinobacteria strains.</title>
        <authorList>
            <person name="Klenk H.-P."/>
        </authorList>
    </citation>
    <scope>NUCLEOTIDE SEQUENCE</scope>
    <source>
        <strain evidence="5">DSM 44707</strain>
    </source>
</reference>
<keyword evidence="2 5" id="KW-0238">DNA-binding</keyword>
<keyword evidence="6" id="KW-1185">Reference proteome</keyword>
<dbReference type="RefSeq" id="WP_310367542.1">
    <property type="nucleotide sequence ID" value="NZ_JAVDYB010000001.1"/>
</dbReference>
<proteinExistence type="predicted"/>
<gene>
    <name evidence="5" type="ORF">J2S41_002717</name>
</gene>
<evidence type="ECO:0000256" key="3">
    <source>
        <dbReference type="ARBA" id="ARBA00023163"/>
    </source>
</evidence>
<dbReference type="Pfam" id="PF12833">
    <property type="entry name" value="HTH_18"/>
    <property type="match status" value="1"/>
</dbReference>
<dbReference type="PROSITE" id="PS00041">
    <property type="entry name" value="HTH_ARAC_FAMILY_1"/>
    <property type="match status" value="1"/>
</dbReference>
<name>A0AAE4CAL4_9ACTN</name>
<dbReference type="InterPro" id="IPR018062">
    <property type="entry name" value="HTH_AraC-typ_CS"/>
</dbReference>
<keyword evidence="1" id="KW-0805">Transcription regulation</keyword>
<dbReference type="PROSITE" id="PS01124">
    <property type="entry name" value="HTH_ARAC_FAMILY_2"/>
    <property type="match status" value="1"/>
</dbReference>
<dbReference type="GO" id="GO:0043565">
    <property type="term" value="F:sequence-specific DNA binding"/>
    <property type="evidence" value="ECO:0007669"/>
    <property type="project" value="InterPro"/>
</dbReference>